<dbReference type="AlphaFoldDB" id="A0A6L8K7J1"/>
<dbReference type="RefSeq" id="WP_161005329.1">
    <property type="nucleotide sequence ID" value="NZ_WWCN01000002.1"/>
</dbReference>
<dbReference type="EMBL" id="WWCN01000002">
    <property type="protein sequence ID" value="MYM21822.1"/>
    <property type="molecule type" value="Genomic_DNA"/>
</dbReference>
<reference evidence="2 3" key="1">
    <citation type="submission" date="2019-12" db="EMBL/GenBank/DDBJ databases">
        <title>Novel species isolated from a subtropical stream in China.</title>
        <authorList>
            <person name="Lu H."/>
        </authorList>
    </citation>
    <scope>NUCLEOTIDE SEQUENCE [LARGE SCALE GENOMIC DNA]</scope>
    <source>
        <strain evidence="2 3">FT135W</strain>
    </source>
</reference>
<accession>A0A6L8K7J1</accession>
<evidence type="ECO:0000313" key="2">
    <source>
        <dbReference type="EMBL" id="MYM21822.1"/>
    </source>
</evidence>
<keyword evidence="3" id="KW-1185">Reference proteome</keyword>
<protein>
    <submittedName>
        <fullName evidence="2">Transporter substrate-binding domain-containing protein</fullName>
    </submittedName>
</protein>
<name>A0A6L8K7J1_9BURK</name>
<dbReference type="SUPFAM" id="SSF53850">
    <property type="entry name" value="Periplasmic binding protein-like II"/>
    <property type="match status" value="1"/>
</dbReference>
<proteinExistence type="predicted"/>
<dbReference type="Gene3D" id="3.40.190.10">
    <property type="entry name" value="Periplasmic binding protein-like II"/>
    <property type="match status" value="2"/>
</dbReference>
<comment type="caution">
    <text evidence="2">The sequence shown here is derived from an EMBL/GenBank/DDBJ whole genome shotgun (WGS) entry which is preliminary data.</text>
</comment>
<feature type="signal peptide" evidence="1">
    <location>
        <begin position="1"/>
        <end position="21"/>
    </location>
</feature>
<dbReference type="Proteomes" id="UP000479335">
    <property type="component" value="Unassembled WGS sequence"/>
</dbReference>
<evidence type="ECO:0000256" key="1">
    <source>
        <dbReference type="SAM" id="SignalP"/>
    </source>
</evidence>
<sequence>MPRCWPVLPAIAIALCAPALAQGPDTLIFGTTHDPETVVYSYALEYLEQLCAEVRQRCQLRNLPGRRGSAMLADGSIAGEVGRVRQYNEKRPEYHRVEEAFITSRTFVFTRTSRPAISSWAELANKARTISYKRGVYIYQQRLEAMWPNVQPHDVQSVPACLEMVLAGRDQACVFDDGSLNAQSRALLRQGHIGKQLDEFNLYIYLGKDYALLAPSLTEAARRLNAQGLNARLQKKYFISP</sequence>
<gene>
    <name evidence="2" type="ORF">GTP46_04040</name>
</gene>
<keyword evidence="1" id="KW-0732">Signal</keyword>
<feature type="chain" id="PRO_5026704612" evidence="1">
    <location>
        <begin position="22"/>
        <end position="241"/>
    </location>
</feature>
<organism evidence="2 3">
    <name type="scientific">Duganella flavida</name>
    <dbReference type="NCBI Taxonomy" id="2692175"/>
    <lineage>
        <taxon>Bacteria</taxon>
        <taxon>Pseudomonadati</taxon>
        <taxon>Pseudomonadota</taxon>
        <taxon>Betaproteobacteria</taxon>
        <taxon>Burkholderiales</taxon>
        <taxon>Oxalobacteraceae</taxon>
        <taxon>Telluria group</taxon>
        <taxon>Duganella</taxon>
    </lineage>
</organism>
<evidence type="ECO:0000313" key="3">
    <source>
        <dbReference type="Proteomes" id="UP000479335"/>
    </source>
</evidence>